<keyword evidence="3" id="KW-1185">Reference proteome</keyword>
<dbReference type="GO" id="GO:0005666">
    <property type="term" value="C:RNA polymerase III complex"/>
    <property type="evidence" value="ECO:0007669"/>
    <property type="project" value="TreeGrafter"/>
</dbReference>
<evidence type="ECO:0008006" key="4">
    <source>
        <dbReference type="Google" id="ProtNLM"/>
    </source>
</evidence>
<feature type="region of interest" description="Disordered" evidence="1">
    <location>
        <begin position="277"/>
        <end position="310"/>
    </location>
</feature>
<dbReference type="EMBL" id="NJES01000150">
    <property type="protein sequence ID" value="PHH76734.1"/>
    <property type="molecule type" value="Genomic_DNA"/>
</dbReference>
<dbReference type="Pfam" id="PF04801">
    <property type="entry name" value="RPC5"/>
    <property type="match status" value="1"/>
</dbReference>
<evidence type="ECO:0000256" key="1">
    <source>
        <dbReference type="SAM" id="MobiDB-lite"/>
    </source>
</evidence>
<dbReference type="InterPro" id="IPR006886">
    <property type="entry name" value="RNA_pol_III_Rpc5"/>
</dbReference>
<dbReference type="PANTHER" id="PTHR12069:SF0">
    <property type="entry name" value="DNA-DIRECTED RNA POLYMERASE III SUBUNIT RPC5"/>
    <property type="match status" value="1"/>
</dbReference>
<accession>A0A2C5ZBE1</accession>
<gene>
    <name evidence="2" type="ORF">CDD80_1289</name>
</gene>
<dbReference type="PANTHER" id="PTHR12069">
    <property type="entry name" value="DNA-DIRECTED RNA POLYMERASES III 80 KDA POLYPEPTIDE RNA POLYMERASE III SUBUNIT 5"/>
    <property type="match status" value="1"/>
</dbReference>
<reference evidence="2 3" key="1">
    <citation type="submission" date="2017-06" db="EMBL/GenBank/DDBJ databases">
        <title>Ant-infecting Ophiocordyceps genomes reveal a high diversity of potential behavioral manipulation genes and a possible major role for enterotoxins.</title>
        <authorList>
            <person name="De Bekker C."/>
            <person name="Evans H.C."/>
            <person name="Brachmann A."/>
            <person name="Hughes D.P."/>
        </authorList>
    </citation>
    <scope>NUCLEOTIDE SEQUENCE [LARGE SCALE GENOMIC DNA]</scope>
    <source>
        <strain evidence="2 3">Map16</strain>
    </source>
</reference>
<dbReference type="AlphaFoldDB" id="A0A2C5ZBE1"/>
<dbReference type="Proteomes" id="UP000226431">
    <property type="component" value="Unassembled WGS sequence"/>
</dbReference>
<feature type="region of interest" description="Disordered" evidence="1">
    <location>
        <begin position="107"/>
        <end position="131"/>
    </location>
</feature>
<feature type="region of interest" description="Disordered" evidence="1">
    <location>
        <begin position="334"/>
        <end position="383"/>
    </location>
</feature>
<organism evidence="2 3">
    <name type="scientific">Ophiocordyceps camponoti-rufipedis</name>
    <dbReference type="NCBI Taxonomy" id="2004952"/>
    <lineage>
        <taxon>Eukaryota</taxon>
        <taxon>Fungi</taxon>
        <taxon>Dikarya</taxon>
        <taxon>Ascomycota</taxon>
        <taxon>Pezizomycotina</taxon>
        <taxon>Sordariomycetes</taxon>
        <taxon>Hypocreomycetidae</taxon>
        <taxon>Hypocreales</taxon>
        <taxon>Ophiocordycipitaceae</taxon>
        <taxon>Ophiocordyceps</taxon>
    </lineage>
</organism>
<feature type="compositionally biased region" description="Basic and acidic residues" evidence="1">
    <location>
        <begin position="342"/>
        <end position="363"/>
    </location>
</feature>
<dbReference type="OrthoDB" id="340681at2759"/>
<proteinExistence type="predicted"/>
<protein>
    <recommendedName>
        <fullName evidence="4">DNA-directed RNA polymerase III subunit Rpc5</fullName>
    </recommendedName>
</protein>
<feature type="compositionally biased region" description="Low complexity" evidence="1">
    <location>
        <begin position="293"/>
        <end position="310"/>
    </location>
</feature>
<comment type="caution">
    <text evidence="2">The sequence shown here is derived from an EMBL/GenBank/DDBJ whole genome shotgun (WGS) entry which is preliminary data.</text>
</comment>
<evidence type="ECO:0000313" key="2">
    <source>
        <dbReference type="EMBL" id="PHH76734.1"/>
    </source>
</evidence>
<dbReference type="STRING" id="2004952.A0A2C5ZBE1"/>
<sequence length="383" mass="40868">MAPEIDPDASDPVTATYKIYLNPALPRGRRLLVLQQPNRVDEARPAPRPTEVRLKSDSGMVEVQIPLDTGVAYDREKGLRWGRSLQASMAAKNGGSHGLAGGFGLGAVNHHHHSGQRAGAGGAGRAKGGRAGDDLDPILDWNDAVLQDKVLRTQTLGGQWPEVDDVEYMVGVFRGKELHLTPVSSHVLLRPELPHIDAVAQQERSAASAASKDAAPGTATAARAIHMTIKTATDGDAVTTETMADRLRFVQAEPWRSLRYVDENDEAAWDVYNESLFVNPPPVEDDDNNKPNPAEASSSSATAQAKPAPAAAAAPLNTLVPHFVSQWDDKQLLEAVSGITKPEPEPEPPKDAAAEERPTRARSEGGSAISRADKGKSRASASK</sequence>
<dbReference type="GO" id="GO:0042797">
    <property type="term" value="P:tRNA transcription by RNA polymerase III"/>
    <property type="evidence" value="ECO:0007669"/>
    <property type="project" value="TreeGrafter"/>
</dbReference>
<evidence type="ECO:0000313" key="3">
    <source>
        <dbReference type="Proteomes" id="UP000226431"/>
    </source>
</evidence>
<name>A0A2C5ZBE1_9HYPO</name>